<dbReference type="Proteomes" id="UP000008851">
    <property type="component" value="Chromosome"/>
</dbReference>
<sequence>MVTARVSRRTGLKSHAQRLPASAGVKIFIRGKTDAAPTSAFAW</sequence>
<evidence type="ECO:0000313" key="2">
    <source>
        <dbReference type="Proteomes" id="UP000008851"/>
    </source>
</evidence>
<dbReference type="HOGENOM" id="CLU_3334867_0_0_6"/>
<evidence type="ECO:0000313" key="1">
    <source>
        <dbReference type="EMBL" id="AEQ95175.1"/>
    </source>
</evidence>
<accession>G7TEJ5</accession>
<dbReference type="KEGG" id="xor:XOC_0968"/>
<name>G7TEJ5_XANOB</name>
<organism evidence="1 2">
    <name type="scientific">Xanthomonas oryzae pv. oryzicola (strain BLS256)</name>
    <dbReference type="NCBI Taxonomy" id="383407"/>
    <lineage>
        <taxon>Bacteria</taxon>
        <taxon>Pseudomonadati</taxon>
        <taxon>Pseudomonadota</taxon>
        <taxon>Gammaproteobacteria</taxon>
        <taxon>Lysobacterales</taxon>
        <taxon>Lysobacteraceae</taxon>
        <taxon>Xanthomonas</taxon>
    </lineage>
</organism>
<reference evidence="1 2" key="1">
    <citation type="journal article" date="2011" name="J. Bacteriol.">
        <title>Two new complete genome sequences offer insight into host and tissue specificity of plant pathogenic Xanthomonas spp.</title>
        <authorList>
            <person name="Bogdanove A.J."/>
            <person name="Koebnik R."/>
            <person name="Lu H."/>
            <person name="Furutani A."/>
            <person name="Angiuoli S.V."/>
            <person name="Patil P.B."/>
            <person name="Van Sluys M.A."/>
            <person name="Ryan R.P."/>
            <person name="Meyer D.F."/>
            <person name="Han S.W."/>
            <person name="Aparna G."/>
            <person name="Rajaram M."/>
            <person name="Delcher A.L."/>
            <person name="Phillippy A.M."/>
            <person name="Puiu D."/>
            <person name="Schatz M.C."/>
            <person name="Shumway M."/>
            <person name="Sommer D.D."/>
            <person name="Trapnell C."/>
            <person name="Benahmed F."/>
            <person name="Dimitrov G."/>
            <person name="Madupu R."/>
            <person name="Radune D."/>
            <person name="Sullivan S."/>
            <person name="Jha G."/>
            <person name="Ishihara H."/>
            <person name="Lee S.W."/>
            <person name="Pandey A."/>
            <person name="Sharma V."/>
            <person name="Sriariyanun M."/>
            <person name="Szurek B."/>
            <person name="Vera-Cruz C.M."/>
            <person name="Dorman K.S."/>
            <person name="Ronald P.C."/>
            <person name="Verdier V."/>
            <person name="Dow J.M."/>
            <person name="Sonti R.V."/>
            <person name="Tsuge S."/>
            <person name="Brendel V.P."/>
            <person name="Rabinowicz P.D."/>
            <person name="Leach J.E."/>
            <person name="White F.F."/>
            <person name="Salzberg S.L."/>
        </authorList>
    </citation>
    <scope>NUCLEOTIDE SEQUENCE [LARGE SCALE GENOMIC DNA]</scope>
    <source>
        <strain evidence="1 2">BLS256</strain>
    </source>
</reference>
<gene>
    <name evidence="1" type="ORF">XOC_0968</name>
</gene>
<protein>
    <submittedName>
        <fullName evidence="1">Uncharacterized protein</fullName>
    </submittedName>
</protein>
<proteinExistence type="predicted"/>
<dbReference type="EMBL" id="CP003057">
    <property type="protein sequence ID" value="AEQ95175.1"/>
    <property type="molecule type" value="Genomic_DNA"/>
</dbReference>
<dbReference type="AlphaFoldDB" id="G7TEJ5"/>